<dbReference type="Pfam" id="PF00961">
    <property type="entry name" value="LAGLIDADG_1"/>
    <property type="match status" value="2"/>
</dbReference>
<evidence type="ECO:0000259" key="1">
    <source>
        <dbReference type="Pfam" id="PF00961"/>
    </source>
</evidence>
<dbReference type="Gene3D" id="3.10.28.10">
    <property type="entry name" value="Homing endonucleases"/>
    <property type="match status" value="2"/>
</dbReference>
<dbReference type="InterPro" id="IPR051289">
    <property type="entry name" value="LAGLIDADG_Endonuclease"/>
</dbReference>
<keyword evidence="2" id="KW-0540">Nuclease</keyword>
<protein>
    <submittedName>
        <fullName evidence="2">LAGLIDADG endonuclease</fullName>
    </submittedName>
</protein>
<dbReference type="AlphaFoldDB" id="G8G1F6"/>
<proteinExistence type="predicted"/>
<feature type="domain" description="Homing endonuclease LAGLIDADG" evidence="1">
    <location>
        <begin position="181"/>
        <end position="280"/>
    </location>
</feature>
<dbReference type="InterPro" id="IPR004860">
    <property type="entry name" value="LAGLIDADG_dom"/>
</dbReference>
<dbReference type="PANTHER" id="PTHR36181">
    <property type="entry name" value="INTRON-ENCODED ENDONUCLEASE AI3-RELATED"/>
    <property type="match status" value="1"/>
</dbReference>
<dbReference type="PANTHER" id="PTHR36181:SF4">
    <property type="entry name" value="LAGLIDADG ENDONUCLEASE"/>
    <property type="match status" value="1"/>
</dbReference>
<keyword evidence="2" id="KW-0378">Hydrolase</keyword>
<name>G8G1F6_9HELO</name>
<geneLocation type="mitochondrion" evidence="2"/>
<dbReference type="SUPFAM" id="SSF55608">
    <property type="entry name" value="Homing endonucleases"/>
    <property type="match status" value="2"/>
</dbReference>
<keyword evidence="2" id="KW-0496">Mitochondrion</keyword>
<dbReference type="InterPro" id="IPR027434">
    <property type="entry name" value="Homing_endonucl"/>
</dbReference>
<feature type="domain" description="Homing endonuclease LAGLIDADG" evidence="1">
    <location>
        <begin position="19"/>
        <end position="120"/>
    </location>
</feature>
<accession>G8G1F6</accession>
<dbReference type="EMBL" id="JN091491">
    <property type="protein sequence ID" value="AER27908.1"/>
    <property type="molecule type" value="Genomic_DNA"/>
</dbReference>
<dbReference type="GO" id="GO:0004519">
    <property type="term" value="F:endonuclease activity"/>
    <property type="evidence" value="ECO:0007669"/>
    <property type="project" value="UniProtKB-KW"/>
</dbReference>
<organism evidence="2">
    <name type="scientific">Phialocephala helvetica</name>
    <dbReference type="NCBI Taxonomy" id="242229"/>
    <lineage>
        <taxon>Eukaryota</taxon>
        <taxon>Fungi</taxon>
        <taxon>Dikarya</taxon>
        <taxon>Ascomycota</taxon>
        <taxon>Pezizomycotina</taxon>
        <taxon>Leotiomycetes</taxon>
        <taxon>Helotiales</taxon>
        <taxon>Mollisiaceae</taxon>
        <taxon>Phialocephala</taxon>
        <taxon>Phialocephala fortinii species complex</taxon>
    </lineage>
</organism>
<keyword evidence="2" id="KW-0255">Endonuclease</keyword>
<dbReference type="GO" id="GO:0005739">
    <property type="term" value="C:mitochondrion"/>
    <property type="evidence" value="ECO:0007669"/>
    <property type="project" value="UniProtKB-ARBA"/>
</dbReference>
<reference evidence="2" key="1">
    <citation type="journal article" date="2012" name="BMC Genomics">
        <title>Mitochondrial genome evolution in species belonging to the Phialocephala fortinii s.l. - Acephala applanata species complex.</title>
        <authorList>
            <person name="Duo A."/>
            <person name="Bruggmann R."/>
            <person name="Zoller S."/>
            <person name="Bernt M."/>
            <person name="Grunig C.R."/>
        </authorList>
    </citation>
    <scope>NUCLEOTIDE SEQUENCE</scope>
    <source>
        <strain evidence="2">4_123_4</strain>
    </source>
</reference>
<evidence type="ECO:0000313" key="2">
    <source>
        <dbReference type="EMBL" id="AER27908.1"/>
    </source>
</evidence>
<sequence length="309" mass="35250">MSKLIENNSYNHLNPMWVTGFSDGESSFSVSIARNSLYKTGYKFIPAFAIELKDKDLDLLHKIQCFFKGAGKIHLIKNKGHAVYVVSSIYELDSIILPHFIKYPLLTKKRISFLLFKDIVNLMSKKSHLSLEGAQSIINIRASMNNGVTKNFLNNYPNTVPVVLPSVNSLGANDINAHWFAGFTDAEGCFFINVRFNRKKTGYWVTPAFTLVQHSRDISLFYLLKEFLGNQGFITEEGNKNVVRFRAEKLSFILEVLIPLFKNNLQSKKLEDYLSFCSVCYLIRDKAHLTEEGLIKIKKIKSNMNTGRV</sequence>